<protein>
    <submittedName>
        <fullName evidence="2">Uncharacterized protein</fullName>
    </submittedName>
</protein>
<accession>A0A4C2A1Z9</accession>
<feature type="region of interest" description="Disordered" evidence="1">
    <location>
        <begin position="156"/>
        <end position="196"/>
    </location>
</feature>
<proteinExistence type="predicted"/>
<evidence type="ECO:0000313" key="3">
    <source>
        <dbReference type="Proteomes" id="UP000299102"/>
    </source>
</evidence>
<keyword evidence="3" id="KW-1185">Reference proteome</keyword>
<dbReference type="EMBL" id="BGZK01002569">
    <property type="protein sequence ID" value="GBP94971.1"/>
    <property type="molecule type" value="Genomic_DNA"/>
</dbReference>
<evidence type="ECO:0000313" key="2">
    <source>
        <dbReference type="EMBL" id="GBP94971.1"/>
    </source>
</evidence>
<reference evidence="2 3" key="1">
    <citation type="journal article" date="2019" name="Commun. Biol.">
        <title>The bagworm genome reveals a unique fibroin gene that provides high tensile strength.</title>
        <authorList>
            <person name="Kono N."/>
            <person name="Nakamura H."/>
            <person name="Ohtoshi R."/>
            <person name="Tomita M."/>
            <person name="Numata K."/>
            <person name="Arakawa K."/>
        </authorList>
    </citation>
    <scope>NUCLEOTIDE SEQUENCE [LARGE SCALE GENOMIC DNA]</scope>
</reference>
<gene>
    <name evidence="2" type="ORF">EVAR_99845_1</name>
</gene>
<dbReference type="AlphaFoldDB" id="A0A4C2A1Z9"/>
<feature type="region of interest" description="Disordered" evidence="1">
    <location>
        <begin position="36"/>
        <end position="66"/>
    </location>
</feature>
<evidence type="ECO:0000256" key="1">
    <source>
        <dbReference type="SAM" id="MobiDB-lite"/>
    </source>
</evidence>
<organism evidence="2 3">
    <name type="scientific">Eumeta variegata</name>
    <name type="common">Bagworm moth</name>
    <name type="synonym">Eumeta japonica</name>
    <dbReference type="NCBI Taxonomy" id="151549"/>
    <lineage>
        <taxon>Eukaryota</taxon>
        <taxon>Metazoa</taxon>
        <taxon>Ecdysozoa</taxon>
        <taxon>Arthropoda</taxon>
        <taxon>Hexapoda</taxon>
        <taxon>Insecta</taxon>
        <taxon>Pterygota</taxon>
        <taxon>Neoptera</taxon>
        <taxon>Endopterygota</taxon>
        <taxon>Lepidoptera</taxon>
        <taxon>Glossata</taxon>
        <taxon>Ditrysia</taxon>
        <taxon>Tineoidea</taxon>
        <taxon>Psychidae</taxon>
        <taxon>Oiketicinae</taxon>
        <taxon>Eumeta</taxon>
    </lineage>
</organism>
<name>A0A4C2A1Z9_EUMVA</name>
<feature type="compositionally biased region" description="Low complexity" evidence="1">
    <location>
        <begin position="43"/>
        <end position="54"/>
    </location>
</feature>
<dbReference type="Proteomes" id="UP000299102">
    <property type="component" value="Unassembled WGS sequence"/>
</dbReference>
<sequence length="196" mass="21375">MSKVQDSFLCATYRDSISTAAQITAVSSGGVRFRLGRRRSSPRRVSTAASGSVRRSSRSDGPADTATMNKEKALIFRISSEKNVKCLAYRTPIAVIPAGGAAKRHLQITLITFPCFSGYEICGAARGLRSSSSHKSSNIRVITKRGPRCVNINKIGPAPRRSGRLRRMLRNERSLPRVGAEPTRRPSRGEIPPILP</sequence>
<comment type="caution">
    <text evidence="2">The sequence shown here is derived from an EMBL/GenBank/DDBJ whole genome shotgun (WGS) entry which is preliminary data.</text>
</comment>